<feature type="chain" id="PRO_5043519966" evidence="2">
    <location>
        <begin position="25"/>
        <end position="477"/>
    </location>
</feature>
<dbReference type="AlphaFoldDB" id="A0AAW1XV45"/>
<feature type="compositionally biased region" description="Low complexity" evidence="1">
    <location>
        <begin position="66"/>
        <end position="76"/>
    </location>
</feature>
<feature type="compositionally biased region" description="Low complexity" evidence="1">
    <location>
        <begin position="111"/>
        <end position="171"/>
    </location>
</feature>
<evidence type="ECO:0000259" key="3">
    <source>
        <dbReference type="Pfam" id="PF26249"/>
    </source>
</evidence>
<feature type="compositionally biased region" description="Low complexity" evidence="1">
    <location>
        <begin position="45"/>
        <end position="57"/>
    </location>
</feature>
<sequence length="477" mass="51336">MMMYKLVVLSILVFCVSLFHVVQSGNAPAPSPKLDNSPPPPTPAASPAVTPTASPASPSKPPALSPPAASLKASPIVSPPTSTPPAAAPTISSPPTPAASPFANGSSPVQVPSTPAPTVASPVATPVSAPKTSPVAAPPVAETPEIAAIPSSSSIPSSETPSKSPTIFPSSSSPPHPAPASLSPESAAEGPANDDKSGSDSNTIVFLPQSVHNLLRQICIEKNQPWPDADVRRELASLSEEKALEVLHSIYNNSQDIRTLNGFIKFMIRKCSSPSPSRIVPTSYFQEQPFLVNEPPLLLLLLCKLDFERFSRTTWRPWQAHLVALGELEFRKQFLILSYAGEEKLKNMIAPEDIRSWKDLAMVPFEQVWEAVGKYNISNNDRRSIGIIVLIGIVGRHVCHCCVSEERVTHLRFPRILSKTTTLEVDWSLVNVNEEYCLDESGNYTYRDGKQGIHTDGTGFISEDLALLCPKVQLKGE</sequence>
<keyword evidence="2" id="KW-0732">Signal</keyword>
<dbReference type="Pfam" id="PF26249">
    <property type="entry name" value="4HB_RdRP3_N"/>
    <property type="match status" value="1"/>
</dbReference>
<comment type="caution">
    <text evidence="5">The sequence shown here is derived from an EMBL/GenBank/DDBJ whole genome shotgun (WGS) entry which is preliminary data.</text>
</comment>
<protein>
    <submittedName>
        <fullName evidence="5">Uncharacterized protein</fullName>
    </submittedName>
</protein>
<evidence type="ECO:0000256" key="2">
    <source>
        <dbReference type="SAM" id="SignalP"/>
    </source>
</evidence>
<feature type="signal peptide" evidence="2">
    <location>
        <begin position="1"/>
        <end position="24"/>
    </location>
</feature>
<keyword evidence="6" id="KW-1185">Reference proteome</keyword>
<proteinExistence type="predicted"/>
<evidence type="ECO:0000313" key="5">
    <source>
        <dbReference type="EMBL" id="KAK9939780.1"/>
    </source>
</evidence>
<evidence type="ECO:0000256" key="1">
    <source>
        <dbReference type="SAM" id="MobiDB-lite"/>
    </source>
</evidence>
<accession>A0AAW1XV45</accession>
<feature type="compositionally biased region" description="Pro residues" evidence="1">
    <location>
        <begin position="77"/>
        <end position="98"/>
    </location>
</feature>
<feature type="domain" description="RDRP helical" evidence="4">
    <location>
        <begin position="321"/>
        <end position="383"/>
    </location>
</feature>
<gene>
    <name evidence="5" type="ORF">M0R45_016466</name>
</gene>
<name>A0AAW1XV45_RUBAR</name>
<feature type="compositionally biased region" description="Low complexity" evidence="1">
    <location>
        <begin position="179"/>
        <end position="191"/>
    </location>
</feature>
<dbReference type="PRINTS" id="PR01217">
    <property type="entry name" value="PRICHEXTENSN"/>
</dbReference>
<dbReference type="Proteomes" id="UP001457282">
    <property type="component" value="Unassembled WGS sequence"/>
</dbReference>
<dbReference type="Pfam" id="PF26252">
    <property type="entry name" value="RdRP_helical"/>
    <property type="match status" value="1"/>
</dbReference>
<feature type="domain" description="RDRP3-5 N-terminal" evidence="3">
    <location>
        <begin position="207"/>
        <end position="270"/>
    </location>
</feature>
<reference evidence="5 6" key="1">
    <citation type="journal article" date="2023" name="G3 (Bethesda)">
        <title>A chromosome-length genome assembly and annotation of blackberry (Rubus argutus, cv. 'Hillquist').</title>
        <authorList>
            <person name="Bruna T."/>
            <person name="Aryal R."/>
            <person name="Dudchenko O."/>
            <person name="Sargent D.J."/>
            <person name="Mead D."/>
            <person name="Buti M."/>
            <person name="Cavallini A."/>
            <person name="Hytonen T."/>
            <person name="Andres J."/>
            <person name="Pham M."/>
            <person name="Weisz D."/>
            <person name="Mascagni F."/>
            <person name="Usai G."/>
            <person name="Natali L."/>
            <person name="Bassil N."/>
            <person name="Fernandez G.E."/>
            <person name="Lomsadze A."/>
            <person name="Armour M."/>
            <person name="Olukolu B."/>
            <person name="Poorten T."/>
            <person name="Britton C."/>
            <person name="Davik J."/>
            <person name="Ashrafi H."/>
            <person name="Aiden E.L."/>
            <person name="Borodovsky M."/>
            <person name="Worthington M."/>
        </authorList>
    </citation>
    <scope>NUCLEOTIDE SEQUENCE [LARGE SCALE GENOMIC DNA]</scope>
    <source>
        <strain evidence="5">PI 553951</strain>
    </source>
</reference>
<feature type="region of interest" description="Disordered" evidence="1">
    <location>
        <begin position="26"/>
        <end position="203"/>
    </location>
</feature>
<dbReference type="InterPro" id="IPR058751">
    <property type="entry name" value="RDRP_helical"/>
</dbReference>
<evidence type="ECO:0000313" key="6">
    <source>
        <dbReference type="Proteomes" id="UP001457282"/>
    </source>
</evidence>
<organism evidence="5 6">
    <name type="scientific">Rubus argutus</name>
    <name type="common">Southern blackberry</name>
    <dbReference type="NCBI Taxonomy" id="59490"/>
    <lineage>
        <taxon>Eukaryota</taxon>
        <taxon>Viridiplantae</taxon>
        <taxon>Streptophyta</taxon>
        <taxon>Embryophyta</taxon>
        <taxon>Tracheophyta</taxon>
        <taxon>Spermatophyta</taxon>
        <taxon>Magnoliopsida</taxon>
        <taxon>eudicotyledons</taxon>
        <taxon>Gunneridae</taxon>
        <taxon>Pentapetalae</taxon>
        <taxon>rosids</taxon>
        <taxon>fabids</taxon>
        <taxon>Rosales</taxon>
        <taxon>Rosaceae</taxon>
        <taxon>Rosoideae</taxon>
        <taxon>Rosoideae incertae sedis</taxon>
        <taxon>Rubus</taxon>
    </lineage>
</organism>
<evidence type="ECO:0000259" key="4">
    <source>
        <dbReference type="Pfam" id="PF26252"/>
    </source>
</evidence>
<dbReference type="InterPro" id="IPR058697">
    <property type="entry name" value="RDRP3-5_N"/>
</dbReference>
<dbReference type="EMBL" id="JBEDUW010000003">
    <property type="protein sequence ID" value="KAK9939780.1"/>
    <property type="molecule type" value="Genomic_DNA"/>
</dbReference>